<feature type="coiled-coil region" evidence="2">
    <location>
        <begin position="1908"/>
        <end position="1939"/>
    </location>
</feature>
<dbReference type="NCBIfam" id="TIGR01643">
    <property type="entry name" value="YD_repeat_2x"/>
    <property type="match status" value="2"/>
</dbReference>
<protein>
    <submittedName>
        <fullName evidence="6">RHS repeat protein</fullName>
    </submittedName>
</protein>
<comment type="caution">
    <text evidence="6">The sequence shown here is derived from an EMBL/GenBank/DDBJ whole genome shotgun (WGS) entry which is preliminary data.</text>
</comment>
<dbReference type="InterPro" id="IPR050708">
    <property type="entry name" value="T6SS_VgrG/RHS"/>
</dbReference>
<keyword evidence="7" id="KW-1185">Reference proteome</keyword>
<dbReference type="PANTHER" id="PTHR32305">
    <property type="match status" value="1"/>
</dbReference>
<feature type="compositionally biased region" description="Basic and acidic residues" evidence="3">
    <location>
        <begin position="92"/>
        <end position="101"/>
    </location>
</feature>
<dbReference type="OrthoDB" id="291011at2"/>
<reference evidence="6 7" key="1">
    <citation type="submission" date="2019-10" db="EMBL/GenBank/DDBJ databases">
        <title>Streptomyces sp. nov., a novel actinobacterium isolated from alkaline environment.</title>
        <authorList>
            <person name="Golinska P."/>
        </authorList>
    </citation>
    <scope>NUCLEOTIDE SEQUENCE [LARGE SCALE GENOMIC DNA]</scope>
    <source>
        <strain evidence="6 7">OF1</strain>
    </source>
</reference>
<reference evidence="8" key="2">
    <citation type="submission" date="2020-05" db="EMBL/GenBank/DDBJ databases">
        <title>Classification of alakaliphilic streptomycetes isolated from an alkaline soil next to Lonar Crater, India and a proposal for the recognition of Streptomyces alkaliterrae sp. nov.</title>
        <authorList>
            <person name="Golinska P."/>
        </authorList>
    </citation>
    <scope>NUCLEOTIDE SEQUENCE [LARGE SCALE GENOMIC DNA]</scope>
    <source>
        <strain evidence="8">OF8</strain>
    </source>
</reference>
<dbReference type="Proteomes" id="UP000517765">
    <property type="component" value="Unassembled WGS sequence"/>
</dbReference>
<evidence type="ECO:0000256" key="1">
    <source>
        <dbReference type="ARBA" id="ARBA00022737"/>
    </source>
</evidence>
<reference evidence="5" key="3">
    <citation type="journal article" name="Syst. Appl. Microbiol.">
        <title>Streptomyces alkaliterrae sp. nov., isolated from an alkaline soil, and emended descriptions of Streptomyces alkaliphilus, Streptomyces calidiresistens and Streptomyces durbertensis.</title>
        <authorList>
            <person name="Swiecimska M."/>
            <person name="Golinska P."/>
            <person name="Nouioui I."/>
            <person name="Wypij M."/>
            <person name="Rai M."/>
            <person name="Sangal V."/>
            <person name="Goodfellow M."/>
        </authorList>
    </citation>
    <scope>NUCLEOTIDE SEQUENCE</scope>
    <source>
        <strain evidence="5">OF8</strain>
    </source>
</reference>
<evidence type="ECO:0000313" key="6">
    <source>
        <dbReference type="EMBL" id="MQS02911.1"/>
    </source>
</evidence>
<feature type="domain" description="Teneurin-like YD-shell" evidence="4">
    <location>
        <begin position="1633"/>
        <end position="1832"/>
    </location>
</feature>
<gene>
    <name evidence="6" type="ORF">FNX44_013725</name>
    <name evidence="5" type="ORF">H3147_19275</name>
</gene>
<dbReference type="InterPro" id="IPR056823">
    <property type="entry name" value="TEN-like_YD-shell"/>
</dbReference>
<accession>A0A5P0YRF4</accession>
<evidence type="ECO:0000256" key="2">
    <source>
        <dbReference type="SAM" id="Coils"/>
    </source>
</evidence>
<name>A0A5P0YRF4_9ACTN</name>
<dbReference type="Proteomes" id="UP000320857">
    <property type="component" value="Unassembled WGS sequence"/>
</dbReference>
<dbReference type="NCBIfam" id="TIGR03696">
    <property type="entry name" value="Rhs_assc_core"/>
    <property type="match status" value="1"/>
</dbReference>
<dbReference type="RefSeq" id="WP_143648431.1">
    <property type="nucleotide sequence ID" value="NZ_JABJXA010000130.1"/>
</dbReference>
<evidence type="ECO:0000313" key="8">
    <source>
        <dbReference type="Proteomes" id="UP000517765"/>
    </source>
</evidence>
<dbReference type="InterPro" id="IPR006530">
    <property type="entry name" value="YD"/>
</dbReference>
<dbReference type="InterPro" id="IPR031325">
    <property type="entry name" value="RHS_repeat"/>
</dbReference>
<dbReference type="Pfam" id="PF05593">
    <property type="entry name" value="RHS_repeat"/>
    <property type="match status" value="2"/>
</dbReference>
<feature type="region of interest" description="Disordered" evidence="3">
    <location>
        <begin position="1774"/>
        <end position="1799"/>
    </location>
</feature>
<dbReference type="EMBL" id="JABJXA010000130">
    <property type="protein sequence ID" value="MBB1260947.1"/>
    <property type="molecule type" value="Genomic_DNA"/>
</dbReference>
<feature type="compositionally biased region" description="Basic and acidic residues" evidence="3">
    <location>
        <begin position="59"/>
        <end position="76"/>
    </location>
</feature>
<keyword evidence="2" id="KW-0175">Coiled coil</keyword>
<dbReference type="InterPro" id="IPR022385">
    <property type="entry name" value="Rhs_assc_core"/>
</dbReference>
<sequence length="2123" mass="230503">MSSDWYGKGKRRGGWARGTCAALVGVLFTGLLGAPVAAAAQLSLRGTQQPDPVPTTDVRPSRIDLVDETAERDSRPRRASWPSVGHATLDMTGKRAGDRTGRAGSLPVKLRPRGGAGPEKVQVQVLGRAAAEAAGVDGVVLAVRGYGKRASKGTADLSIDYSGFRDMYGGGWSSRLQLRELPECALTTPGRKGCAPDSTIESENDPESNTLTASVRLDAADREESAMGAPVASSPLMRNSATRMAAAGGTTLLAVSAAAAGGAGDFTATSLAPSGTWSAGGSSGGFTWTYPLETPSVPGDFGPDMSLGYSSQAVDGRTAATNNQANWIGDGWSLDPGFIERRYVSCEDDKKDGNNTTRVGDQCWKKDNATLSLGGSSSELVKDGSEWRKQDDDGTRVARLTSMNRGNGDNDGEYWRVTSPEGIRYYFGYNRLPGWSEGKPETNSTWTVPVFGNHSGEPCHATAFKDSWCQQAWRWNLDYAVDRHGNAVAYYWNKETNRYARNMNASTGKGTPTAYTRGGYLKRVEYGLKSNRMFADQAAAKVDFTVSERCFVTDTFDCAPSKFTKANASKWRDVPFDQYCKSGDDCEDNSSPSYWTRKRLTGVTTSVLTGNGYQKVDSWRLTHAFPSTGDGNDPPLWLRSVRRTGHTGSEPITLPTVNFRGVQMPNRVAGVLDPVPPYNRFRVHAIDTETGGTIGVTYSKPECKADSLPSPSSNTKRCYPVMWSPPENPGPEYEPYEDWFHSYNVTQVLEADNTGGAPVKQTSYRYLGGLAWAKGEDEFTKPKHRTWGDRRGYGRVQVIVGTTDDKQTLTETRYFRGINGAAVADGEGKTVTDRPEFAGMERETATYNGVGGDLVEAAGYTPWRSAVTASHSREGLPDLEARRTGVRLEETRTAVSGGKLRRTSLSRTFDSYGMPTEEADAGDTAVTGDERCTTTKYVRNTDRNLLTQVSETRTVAKACDQTPSLPEDLVSAKRYYYDGATSRTTPPTAGALTRLDQNDGAGTGFVTSQKLTYDTYGRVLTTTDASGGTVRTQYVPATLRAPERTVVTNQLGHTSTTHTDPRRAVPTAVVDANGKRSDATYDALGRVTQAWEPGWPKTDNPNLPSATYTYSVSKTKPVVTTAKTLQYDSYYSTSHTFYDGLLRPRQTQAPAVGVDNGRIITETHYDTLGRAWKTYSPYYTTGKPSTTLVAGDDTKVPAATRTTYDGVGRALANIALKFGDETKRTTTSYTGDRTTVVPPAGGTATTTVTNARGQVTERLSYTDAARTNYVRARYEYGIHGQLTRLTDAAGNRWTWTHDARGREIESNDPDKGRSTTEYNDLDQVVRTTDARGKALTHTYDELGRRTELKEGSTLRASWTYDTVAKGQPTSDTRYVSGQAYTSTIQSYNDRYQPTASTVTLPTREGSLAGTYRWTYGYNQYIGVQEWVLHPALGGLPSERTTTVFGPGNLPVRTSTGGTLLVGNVVYDPLAQPIRTEYGVLGRKVYDTRDFDEHTGMLTRRTLDGDIALRVEDTHYTYDDAGNTKRIRSVSGQDAQAVTDNQCFQTDALQRLTQAWTTRSGTNTCASNPSATNVGGPDAYWHSYSYDITGNRTKETQHATRTGEKDVTRDYTYGTPGTRAASALREVTTEGGPTERFTYDALGNTTSRTGGARDQTFTWDSEGHLATVTQGTAKTSYVYSAAGDRLVARDGDGTTTAYLPAGNELKSAPGGKVTATRYYQHGGETVAVRTDNRDVTLLFPDHQGTAMIAIAWGLGQAVTRRKQLPFGALRSEQSTNWPGTRGFVGGTTDPTGTTHLGAREYDPSLGRFMSVDPLLIPEDQRQHNPYQYGNNNPATFSDPTGEALDDCVSGQYNCGYDRKGRLKTVTFSKNYESYTKSVGGTVSPNYTVERHTGYRHVYTRGKGVTTPTASQVAAAAEKERKRLQNARDQAAKKNEENRKNESFFTSLWRGTKETFTTWDGWKNRVLPGIGFTACLVATVGGCLSVGVGIATVKLGGDHFLGDGVDMGQYGVDLAWGFAGAGGATIFAKKVMGAGSWREAFASGAVSRQTVPVRTKAGLPYKSKSRNPQFRGVGGGKKIWYRDTSTVYASVIDRPQTAVNIGINSQFSYAFCGAGSASALDGRGC</sequence>
<keyword evidence="1" id="KW-0677">Repeat</keyword>
<evidence type="ECO:0000313" key="5">
    <source>
        <dbReference type="EMBL" id="MBB1260947.1"/>
    </source>
</evidence>
<dbReference type="PANTHER" id="PTHR32305:SF17">
    <property type="entry name" value="TRNA NUCLEASE WAPA"/>
    <property type="match status" value="1"/>
</dbReference>
<dbReference type="EMBL" id="VJYK02000123">
    <property type="protein sequence ID" value="MQS02911.1"/>
    <property type="molecule type" value="Genomic_DNA"/>
</dbReference>
<dbReference type="Pfam" id="PF25023">
    <property type="entry name" value="TEN_YD-shell"/>
    <property type="match status" value="1"/>
</dbReference>
<evidence type="ECO:0000259" key="4">
    <source>
        <dbReference type="Pfam" id="PF25023"/>
    </source>
</evidence>
<organism evidence="6 7">
    <name type="scientific">Streptomyces alkaliterrae</name>
    <dbReference type="NCBI Taxonomy" id="2213162"/>
    <lineage>
        <taxon>Bacteria</taxon>
        <taxon>Bacillati</taxon>
        <taxon>Actinomycetota</taxon>
        <taxon>Actinomycetes</taxon>
        <taxon>Kitasatosporales</taxon>
        <taxon>Streptomycetaceae</taxon>
        <taxon>Streptomyces</taxon>
    </lineage>
</organism>
<feature type="region of interest" description="Disordered" evidence="3">
    <location>
        <begin position="189"/>
        <end position="210"/>
    </location>
</feature>
<evidence type="ECO:0000256" key="3">
    <source>
        <dbReference type="SAM" id="MobiDB-lite"/>
    </source>
</evidence>
<feature type="region of interest" description="Disordered" evidence="3">
    <location>
        <begin position="47"/>
        <end position="116"/>
    </location>
</feature>
<dbReference type="Gene3D" id="2.180.10.10">
    <property type="entry name" value="RHS repeat-associated core"/>
    <property type="match status" value="1"/>
</dbReference>
<proteinExistence type="predicted"/>
<evidence type="ECO:0000313" key="7">
    <source>
        <dbReference type="Proteomes" id="UP000320857"/>
    </source>
</evidence>